<dbReference type="InterPro" id="IPR033250">
    <property type="entry name" value="CEP"/>
</dbReference>
<evidence type="ECO:0000256" key="6">
    <source>
        <dbReference type="ARBA" id="ARBA00022729"/>
    </source>
</evidence>
<dbReference type="GO" id="GO:0048046">
    <property type="term" value="C:apoplast"/>
    <property type="evidence" value="ECO:0007669"/>
    <property type="project" value="UniProtKB-SubCell"/>
</dbReference>
<keyword evidence="7" id="KW-0379">Hydroxylation</keyword>
<feature type="signal peptide" evidence="9">
    <location>
        <begin position="1"/>
        <end position="28"/>
    </location>
</feature>
<evidence type="ECO:0000313" key="10">
    <source>
        <dbReference type="EMBL" id="KAK9228262.1"/>
    </source>
</evidence>
<name>A0AAP0MZ71_9ROSI</name>
<dbReference type="GO" id="GO:2000280">
    <property type="term" value="P:regulation of root development"/>
    <property type="evidence" value="ECO:0007669"/>
    <property type="project" value="TreeGrafter"/>
</dbReference>
<feature type="chain" id="PRO_5042893438" evidence="9">
    <location>
        <begin position="29"/>
        <end position="133"/>
    </location>
</feature>
<reference evidence="10 11" key="1">
    <citation type="submission" date="2024-05" db="EMBL/GenBank/DDBJ databases">
        <title>Haplotype-resolved chromosome-level genome assembly of Huyou (Citrus changshanensis).</title>
        <authorList>
            <person name="Miao C."/>
            <person name="Chen W."/>
            <person name="Wu Y."/>
            <person name="Wang L."/>
            <person name="Zhao S."/>
            <person name="Grierson D."/>
            <person name="Xu C."/>
            <person name="Chen K."/>
        </authorList>
    </citation>
    <scope>NUCLEOTIDE SEQUENCE [LARGE SCALE GENOMIC DNA]</scope>
    <source>
        <strain evidence="10">01-14</strain>
        <tissue evidence="10">Leaf</tissue>
    </source>
</reference>
<dbReference type="GO" id="GO:0006995">
    <property type="term" value="P:cellular response to nitrogen starvation"/>
    <property type="evidence" value="ECO:0007669"/>
    <property type="project" value="UniProtKB-ARBA"/>
</dbReference>
<keyword evidence="5" id="KW-0372">Hormone</keyword>
<organism evidence="10 11">
    <name type="scientific">Citrus x changshan-huyou</name>
    <dbReference type="NCBI Taxonomy" id="2935761"/>
    <lineage>
        <taxon>Eukaryota</taxon>
        <taxon>Viridiplantae</taxon>
        <taxon>Streptophyta</taxon>
        <taxon>Embryophyta</taxon>
        <taxon>Tracheophyta</taxon>
        <taxon>Spermatophyta</taxon>
        <taxon>Magnoliopsida</taxon>
        <taxon>eudicotyledons</taxon>
        <taxon>Gunneridae</taxon>
        <taxon>Pentapetalae</taxon>
        <taxon>rosids</taxon>
        <taxon>malvids</taxon>
        <taxon>Sapindales</taxon>
        <taxon>Rutaceae</taxon>
        <taxon>Aurantioideae</taxon>
        <taxon>Citrus</taxon>
    </lineage>
</organism>
<keyword evidence="3" id="KW-0052">Apoplast</keyword>
<evidence type="ECO:0000256" key="7">
    <source>
        <dbReference type="ARBA" id="ARBA00023278"/>
    </source>
</evidence>
<accession>A0AAP0MZ71</accession>
<dbReference type="EMBL" id="JBCGBO010000001">
    <property type="protein sequence ID" value="KAK9228262.1"/>
    <property type="molecule type" value="Genomic_DNA"/>
</dbReference>
<evidence type="ECO:0000256" key="3">
    <source>
        <dbReference type="ARBA" id="ARBA00022523"/>
    </source>
</evidence>
<comment type="caution">
    <text evidence="10">The sequence shown here is derived from an EMBL/GenBank/DDBJ whole genome shotgun (WGS) entry which is preliminary data.</text>
</comment>
<dbReference type="PANTHER" id="PTHR33348:SF44">
    <property type="entry name" value="PRECURSOR OF CEP6"/>
    <property type="match status" value="1"/>
</dbReference>
<evidence type="ECO:0000256" key="4">
    <source>
        <dbReference type="ARBA" id="ARBA00022525"/>
    </source>
</evidence>
<comment type="similarity">
    <text evidence="2">Belongs to the C-terminally encoded plant signaling peptide (CEP) family.</text>
</comment>
<dbReference type="AlphaFoldDB" id="A0AAP0MZ71"/>
<sequence>MAKIQSIISTCIILAALIACHAILSSEGRQIKSMNRKETISTEGKKEILPPIGYQESAAAHEEDDFRPTTPGNSPGVGHSHHTLDNIEDVESKVLGTSNIAAGHSVAGFKDDFRPTSPGHSPGIGHKNAETKA</sequence>
<evidence type="ECO:0000256" key="5">
    <source>
        <dbReference type="ARBA" id="ARBA00022702"/>
    </source>
</evidence>
<proteinExistence type="inferred from homology"/>
<dbReference type="Proteomes" id="UP001428341">
    <property type="component" value="Unassembled WGS sequence"/>
</dbReference>
<protein>
    <submittedName>
        <fullName evidence="10">Uncharacterized protein</fullName>
    </submittedName>
</protein>
<evidence type="ECO:0000256" key="8">
    <source>
        <dbReference type="SAM" id="MobiDB-lite"/>
    </source>
</evidence>
<keyword evidence="6 9" id="KW-0732">Signal</keyword>
<dbReference type="PANTHER" id="PTHR33348">
    <property type="entry name" value="PRECURSOR OF CEP5"/>
    <property type="match status" value="1"/>
</dbReference>
<keyword evidence="4" id="KW-0964">Secreted</keyword>
<evidence type="ECO:0000256" key="9">
    <source>
        <dbReference type="SAM" id="SignalP"/>
    </source>
</evidence>
<evidence type="ECO:0000313" key="11">
    <source>
        <dbReference type="Proteomes" id="UP001428341"/>
    </source>
</evidence>
<dbReference type="GO" id="GO:0005179">
    <property type="term" value="F:hormone activity"/>
    <property type="evidence" value="ECO:0007669"/>
    <property type="project" value="UniProtKB-KW"/>
</dbReference>
<keyword evidence="11" id="KW-1185">Reference proteome</keyword>
<dbReference type="GO" id="GO:0048364">
    <property type="term" value="P:root development"/>
    <property type="evidence" value="ECO:0007669"/>
    <property type="project" value="InterPro"/>
</dbReference>
<comment type="subcellular location">
    <subcellularLocation>
        <location evidence="1">Secreted</location>
        <location evidence="1">Extracellular space</location>
        <location evidence="1">Apoplast</location>
    </subcellularLocation>
</comment>
<feature type="compositionally biased region" description="Basic and acidic residues" evidence="8">
    <location>
        <begin position="35"/>
        <end position="48"/>
    </location>
</feature>
<gene>
    <name evidence="10" type="ORF">WN944_021211</name>
</gene>
<dbReference type="GO" id="GO:1902025">
    <property type="term" value="P:nitrate import"/>
    <property type="evidence" value="ECO:0007669"/>
    <property type="project" value="TreeGrafter"/>
</dbReference>
<evidence type="ECO:0000256" key="2">
    <source>
        <dbReference type="ARBA" id="ARBA00008963"/>
    </source>
</evidence>
<evidence type="ECO:0000256" key="1">
    <source>
        <dbReference type="ARBA" id="ARBA00004271"/>
    </source>
</evidence>
<dbReference type="GO" id="GO:1901371">
    <property type="term" value="P:regulation of leaf morphogenesis"/>
    <property type="evidence" value="ECO:0007669"/>
    <property type="project" value="TreeGrafter"/>
</dbReference>
<feature type="region of interest" description="Disordered" evidence="8">
    <location>
        <begin position="34"/>
        <end position="83"/>
    </location>
</feature>
<dbReference type="PROSITE" id="PS51257">
    <property type="entry name" value="PROKAR_LIPOPROTEIN"/>
    <property type="match status" value="1"/>
</dbReference>
<feature type="region of interest" description="Disordered" evidence="8">
    <location>
        <begin position="106"/>
        <end position="133"/>
    </location>
</feature>